<evidence type="ECO:0000256" key="1">
    <source>
        <dbReference type="SAM" id="MobiDB-lite"/>
    </source>
</evidence>
<evidence type="ECO:0000313" key="6">
    <source>
        <dbReference type="Proteomes" id="UP001152797"/>
    </source>
</evidence>
<sequence>MAVHKYGEKYAEKLEIARDESRLMVERFAEAGQLVQLSRGGSQTFEWSKDSTGWDEPVVQQMLDMLDLKPVSMDGCAFGLEINGKYPRHPWLIQTSNERLRKELSSKVCRHEKGFHDALEGSLSTKSGFYNVAMATCIVTTLFPGIVVERVPAMPVVPFSQHDHREREVLHESSDFVLGAIHKLLTRKEMLNSPDALKAIKEEAVAMRDMKVWDDSTVIEKDKLLSQARAKGSTIHLAELMSICSIKFWEVPSKRRYKGRIVFRGDQVRDQWGGAAKFGSMYSTPTNVQAINIAILFGLVKKHELRVADATKAFLQALLDATEETHVLLPPEMWHPSWIGRYHKPAVKLCRALYGHPLARIFMACGAGMAALSFAICSCVVLASSALLRARVFLEFISTHTFKVPKKVFSEAFEADWLEQYRVHFGLTCLRSGMPDHSFVVTLFGKMGRDCQRHLCDLAGQVTLVAALCIVATRLHWLKIVERSVLGLMAPSKARDVLWKRDSASQSAPTPAVPSKRRRLPSAGMHGVCISDHGEKVTWSGYWEERQRKLETQQVDTQLFGSVANCLGTEAEGTAVQSDLFRNCFIYFDGRVDVGGGLSAYALGKVARLHGANLCPRLAKRQVTHVVCSQLSGAKERHALRDATSALACGQYIVHPTWITESVAAKRRLPERHFSLMARISQGFGLSTLDAKPSRKMQRTAVQRLEHVERVDLTGSEVSVDVVVSDSPMADAFSQSSSIVAATVLDSEDESQETELDSDAAE</sequence>
<dbReference type="AlphaFoldDB" id="A0A9P1GBD3"/>
<dbReference type="PANTHER" id="PTHR45990:SF1">
    <property type="entry name" value="DNA REPAIR PROTEIN REV1"/>
    <property type="match status" value="1"/>
</dbReference>
<reference evidence="4" key="2">
    <citation type="submission" date="2024-04" db="EMBL/GenBank/DDBJ databases">
        <authorList>
            <person name="Chen Y."/>
            <person name="Shah S."/>
            <person name="Dougan E. K."/>
            <person name="Thang M."/>
            <person name="Chan C."/>
        </authorList>
    </citation>
    <scope>NUCLEOTIDE SEQUENCE [LARGE SCALE GENOMIC DNA]</scope>
</reference>
<dbReference type="InterPro" id="IPR001357">
    <property type="entry name" value="BRCT_dom"/>
</dbReference>
<dbReference type="SUPFAM" id="SSF52113">
    <property type="entry name" value="BRCT domain"/>
    <property type="match status" value="1"/>
</dbReference>
<dbReference type="EMBL" id="CAMXCT020003447">
    <property type="protein sequence ID" value="CAL1157945.1"/>
    <property type="molecule type" value="Genomic_DNA"/>
</dbReference>
<evidence type="ECO:0000313" key="3">
    <source>
        <dbReference type="EMBL" id="CAI4004570.1"/>
    </source>
</evidence>
<dbReference type="Gene3D" id="3.40.50.10190">
    <property type="entry name" value="BRCT domain"/>
    <property type="match status" value="1"/>
</dbReference>
<evidence type="ECO:0000313" key="5">
    <source>
        <dbReference type="EMBL" id="CAL4791882.1"/>
    </source>
</evidence>
<protein>
    <submittedName>
        <fullName evidence="5">DNA repair protein REV1 (Rev1-like termina l deoxycytidyl transferase)</fullName>
    </submittedName>
</protein>
<dbReference type="GO" id="GO:0042276">
    <property type="term" value="P:error-prone translesion synthesis"/>
    <property type="evidence" value="ECO:0007669"/>
    <property type="project" value="TreeGrafter"/>
</dbReference>
<keyword evidence="5" id="KW-0808">Transferase</keyword>
<name>A0A9P1GBD3_9DINO</name>
<dbReference type="GO" id="GO:0017125">
    <property type="term" value="F:deoxycytidyl transferase activity"/>
    <property type="evidence" value="ECO:0007669"/>
    <property type="project" value="TreeGrafter"/>
</dbReference>
<dbReference type="PANTHER" id="PTHR45990">
    <property type="entry name" value="DNA REPAIR PROTEIN REV1"/>
    <property type="match status" value="1"/>
</dbReference>
<feature type="region of interest" description="Disordered" evidence="1">
    <location>
        <begin position="500"/>
        <end position="520"/>
    </location>
</feature>
<dbReference type="OrthoDB" id="412020at2759"/>
<proteinExistence type="predicted"/>
<feature type="domain" description="BRCT" evidence="2">
    <location>
        <begin position="576"/>
        <end position="676"/>
    </location>
</feature>
<evidence type="ECO:0000313" key="4">
    <source>
        <dbReference type="EMBL" id="CAL1157945.1"/>
    </source>
</evidence>
<dbReference type="EMBL" id="CAMXCT010003447">
    <property type="protein sequence ID" value="CAI4004570.1"/>
    <property type="molecule type" value="Genomic_DNA"/>
</dbReference>
<accession>A0A9P1GBD3</accession>
<organism evidence="3">
    <name type="scientific">Cladocopium goreaui</name>
    <dbReference type="NCBI Taxonomy" id="2562237"/>
    <lineage>
        <taxon>Eukaryota</taxon>
        <taxon>Sar</taxon>
        <taxon>Alveolata</taxon>
        <taxon>Dinophyceae</taxon>
        <taxon>Suessiales</taxon>
        <taxon>Symbiodiniaceae</taxon>
        <taxon>Cladocopium</taxon>
    </lineage>
</organism>
<evidence type="ECO:0000259" key="2">
    <source>
        <dbReference type="PROSITE" id="PS50172"/>
    </source>
</evidence>
<dbReference type="EMBL" id="CAMXCT030003447">
    <property type="protein sequence ID" value="CAL4791882.1"/>
    <property type="molecule type" value="Genomic_DNA"/>
</dbReference>
<dbReference type="Proteomes" id="UP001152797">
    <property type="component" value="Unassembled WGS sequence"/>
</dbReference>
<comment type="caution">
    <text evidence="3">The sequence shown here is derived from an EMBL/GenBank/DDBJ whole genome shotgun (WGS) entry which is preliminary data.</text>
</comment>
<reference evidence="3" key="1">
    <citation type="submission" date="2022-10" db="EMBL/GenBank/DDBJ databases">
        <authorList>
            <person name="Chen Y."/>
            <person name="Dougan E. K."/>
            <person name="Chan C."/>
            <person name="Rhodes N."/>
            <person name="Thang M."/>
        </authorList>
    </citation>
    <scope>NUCLEOTIDE SEQUENCE</scope>
</reference>
<dbReference type="GO" id="GO:0005634">
    <property type="term" value="C:nucleus"/>
    <property type="evidence" value="ECO:0007669"/>
    <property type="project" value="TreeGrafter"/>
</dbReference>
<dbReference type="GO" id="GO:0003887">
    <property type="term" value="F:DNA-directed DNA polymerase activity"/>
    <property type="evidence" value="ECO:0007669"/>
    <property type="project" value="TreeGrafter"/>
</dbReference>
<dbReference type="SMART" id="SM00292">
    <property type="entry name" value="BRCT"/>
    <property type="match status" value="1"/>
</dbReference>
<dbReference type="InterPro" id="IPR036420">
    <property type="entry name" value="BRCT_dom_sf"/>
</dbReference>
<dbReference type="PROSITE" id="PS50172">
    <property type="entry name" value="BRCT"/>
    <property type="match status" value="1"/>
</dbReference>
<dbReference type="GO" id="GO:0070987">
    <property type="term" value="P:error-free translesion synthesis"/>
    <property type="evidence" value="ECO:0007669"/>
    <property type="project" value="TreeGrafter"/>
</dbReference>
<keyword evidence="6" id="KW-1185">Reference proteome</keyword>
<gene>
    <name evidence="3" type="ORF">C1SCF055_LOCUS30351</name>
</gene>